<proteinExistence type="predicted"/>
<dbReference type="RefSeq" id="XP_033423323.1">
    <property type="nucleotide sequence ID" value="XM_033572771.1"/>
</dbReference>
<name>A0A5M9MA96_9EURO</name>
<dbReference type="GeneID" id="54330860"/>
<dbReference type="Pfam" id="PF08242">
    <property type="entry name" value="Methyltransf_12"/>
    <property type="match status" value="1"/>
</dbReference>
<dbReference type="SUPFAM" id="SSF53335">
    <property type="entry name" value="S-adenosyl-L-methionine-dependent methyltransferases"/>
    <property type="match status" value="1"/>
</dbReference>
<dbReference type="CDD" id="cd02440">
    <property type="entry name" value="AdoMet_MTases"/>
    <property type="match status" value="1"/>
</dbReference>
<dbReference type="AlphaFoldDB" id="A0A5M9MA96"/>
<dbReference type="Gene3D" id="3.40.50.150">
    <property type="entry name" value="Vaccinia Virus protein VP39"/>
    <property type="match status" value="1"/>
</dbReference>
<feature type="domain" description="Methyltransferase type 12" evidence="1">
    <location>
        <begin position="53"/>
        <end position="168"/>
    </location>
</feature>
<dbReference type="VEuPathDB" id="FungiDB:EYZ11_006355"/>
<evidence type="ECO:0000313" key="3">
    <source>
        <dbReference type="Proteomes" id="UP000324241"/>
    </source>
</evidence>
<dbReference type="InterPro" id="IPR013217">
    <property type="entry name" value="Methyltransf_12"/>
</dbReference>
<reference evidence="2 3" key="1">
    <citation type="submission" date="2019-08" db="EMBL/GenBank/DDBJ databases">
        <title>The genome sequence of a newly discovered highly antifungal drug resistant Aspergillus species, Aspergillus tanneri NIH 1004.</title>
        <authorList>
            <person name="Mounaud S."/>
            <person name="Singh I."/>
            <person name="Joardar V."/>
            <person name="Pakala S."/>
            <person name="Pakala S."/>
            <person name="Venepally P."/>
            <person name="Chung J.K."/>
            <person name="Losada L."/>
            <person name="Nierman W.C."/>
        </authorList>
    </citation>
    <scope>NUCLEOTIDE SEQUENCE [LARGE SCALE GENOMIC DNA]</scope>
    <source>
        <strain evidence="2 3">NIH1004</strain>
    </source>
</reference>
<organism evidence="2 3">
    <name type="scientific">Aspergillus tanneri</name>
    <dbReference type="NCBI Taxonomy" id="1220188"/>
    <lineage>
        <taxon>Eukaryota</taxon>
        <taxon>Fungi</taxon>
        <taxon>Dikarya</taxon>
        <taxon>Ascomycota</taxon>
        <taxon>Pezizomycotina</taxon>
        <taxon>Eurotiomycetes</taxon>
        <taxon>Eurotiomycetidae</taxon>
        <taxon>Eurotiales</taxon>
        <taxon>Aspergillaceae</taxon>
        <taxon>Aspergillus</taxon>
        <taxon>Aspergillus subgen. Circumdati</taxon>
    </lineage>
</organism>
<dbReference type="VEuPathDB" id="FungiDB:EYZ11_006375"/>
<evidence type="ECO:0000313" key="2">
    <source>
        <dbReference type="EMBL" id="KAA8643962.1"/>
    </source>
</evidence>
<gene>
    <name evidence="2" type="ORF">ATNIH1004_008158</name>
</gene>
<dbReference type="InterPro" id="IPR029063">
    <property type="entry name" value="SAM-dependent_MTases_sf"/>
</dbReference>
<dbReference type="Proteomes" id="UP000324241">
    <property type="component" value="Unassembled WGS sequence"/>
</dbReference>
<accession>A0A5M9MA96</accession>
<comment type="caution">
    <text evidence="2">The sequence shown here is derived from an EMBL/GenBank/DDBJ whole genome shotgun (WGS) entry which is preliminary data.</text>
</comment>
<protein>
    <recommendedName>
        <fullName evidence="1">Methyltransferase type 12 domain-containing protein</fullName>
    </recommendedName>
</protein>
<sequence>MATDLNAEAIESWDANATFWDARMGTTGNKWYQKLEVPVLEKLARVSPGTYALDLATGNGLVARWLAKQGAHVLATDVSPKMIEIAAGYQSSTGDSYPEITYKLLDLTNPDPVAWKDVLSAAEKVEKDISISIGGFEIVTMNMAAMDISTLDPLAKMLSTLLRPGGRFVVNTLHPIFHTSAGSRKIELQINKDNGYTEPVYSFSLTHYMSKPPAFGVAIEGQPQLQVGIALSPELILAAY</sequence>
<evidence type="ECO:0000259" key="1">
    <source>
        <dbReference type="Pfam" id="PF08242"/>
    </source>
</evidence>
<dbReference type="OrthoDB" id="6329284at2759"/>
<dbReference type="EMBL" id="QUQM01000006">
    <property type="protein sequence ID" value="KAA8643962.1"/>
    <property type="molecule type" value="Genomic_DNA"/>
</dbReference>